<evidence type="ECO:0000313" key="2">
    <source>
        <dbReference type="EMBL" id="QQP52266.1"/>
    </source>
</evidence>
<gene>
    <name evidence="2" type="ORF">FKW44_004368</name>
</gene>
<feature type="region of interest" description="Disordered" evidence="1">
    <location>
        <begin position="113"/>
        <end position="145"/>
    </location>
</feature>
<dbReference type="AlphaFoldDB" id="A0A7T8HLH9"/>
<name>A0A7T8HLH9_CALRO</name>
<dbReference type="EMBL" id="CP045892">
    <property type="protein sequence ID" value="QQP52266.1"/>
    <property type="molecule type" value="Genomic_DNA"/>
</dbReference>
<proteinExistence type="predicted"/>
<reference evidence="3" key="1">
    <citation type="submission" date="2021-01" db="EMBL/GenBank/DDBJ databases">
        <title>Caligus Genome Assembly.</title>
        <authorList>
            <person name="Gallardo-Escarate C."/>
        </authorList>
    </citation>
    <scope>NUCLEOTIDE SEQUENCE [LARGE SCALE GENOMIC DNA]</scope>
</reference>
<dbReference type="OrthoDB" id="10628604at2759"/>
<feature type="region of interest" description="Disordered" evidence="1">
    <location>
        <begin position="1"/>
        <end position="32"/>
    </location>
</feature>
<dbReference type="Proteomes" id="UP000595437">
    <property type="component" value="Chromosome 3"/>
</dbReference>
<evidence type="ECO:0000256" key="1">
    <source>
        <dbReference type="SAM" id="MobiDB-lite"/>
    </source>
</evidence>
<feature type="compositionally biased region" description="Polar residues" evidence="1">
    <location>
        <begin position="186"/>
        <end position="195"/>
    </location>
</feature>
<feature type="region of interest" description="Disordered" evidence="1">
    <location>
        <begin position="169"/>
        <end position="195"/>
    </location>
</feature>
<sequence length="219" mass="24358">MSPMFKSFEFSSSSSSSHSEMSSPSPDESSYDASCLGNITCDISATSSEVFWGQTYTWYRSENKAHRRRRELEDEGSVIHYMDSLRELHPDFIFDQPSLINDVFQDRSEEGGLILSFEDETDDERSSGYIGSEERSQSRPSSSTALNEADITFISTKLYRQALGKRRRHFTASSSSSSYSTNTSTPQRVSSPNASYESLLTNLLLPNAGQKGPPLPAAP</sequence>
<keyword evidence="3" id="KW-1185">Reference proteome</keyword>
<organism evidence="2 3">
    <name type="scientific">Caligus rogercresseyi</name>
    <name type="common">Sea louse</name>
    <dbReference type="NCBI Taxonomy" id="217165"/>
    <lineage>
        <taxon>Eukaryota</taxon>
        <taxon>Metazoa</taxon>
        <taxon>Ecdysozoa</taxon>
        <taxon>Arthropoda</taxon>
        <taxon>Crustacea</taxon>
        <taxon>Multicrustacea</taxon>
        <taxon>Hexanauplia</taxon>
        <taxon>Copepoda</taxon>
        <taxon>Siphonostomatoida</taxon>
        <taxon>Caligidae</taxon>
        <taxon>Caligus</taxon>
    </lineage>
</organism>
<protein>
    <submittedName>
        <fullName evidence="2">Uncharacterized protein</fullName>
    </submittedName>
</protein>
<evidence type="ECO:0000313" key="3">
    <source>
        <dbReference type="Proteomes" id="UP000595437"/>
    </source>
</evidence>
<feature type="compositionally biased region" description="Low complexity" evidence="1">
    <location>
        <begin position="1"/>
        <end position="28"/>
    </location>
</feature>
<accession>A0A7T8HLH9</accession>
<feature type="compositionally biased region" description="Low complexity" evidence="1">
    <location>
        <begin position="171"/>
        <end position="185"/>
    </location>
</feature>